<dbReference type="InterPro" id="IPR002156">
    <property type="entry name" value="RNaseH_domain"/>
</dbReference>
<keyword evidence="3" id="KW-1185">Reference proteome</keyword>
<organism evidence="2 3">
    <name type="scientific">Trifolium medium</name>
    <dbReference type="NCBI Taxonomy" id="97028"/>
    <lineage>
        <taxon>Eukaryota</taxon>
        <taxon>Viridiplantae</taxon>
        <taxon>Streptophyta</taxon>
        <taxon>Embryophyta</taxon>
        <taxon>Tracheophyta</taxon>
        <taxon>Spermatophyta</taxon>
        <taxon>Magnoliopsida</taxon>
        <taxon>eudicotyledons</taxon>
        <taxon>Gunneridae</taxon>
        <taxon>Pentapetalae</taxon>
        <taxon>rosids</taxon>
        <taxon>fabids</taxon>
        <taxon>Fabales</taxon>
        <taxon>Fabaceae</taxon>
        <taxon>Papilionoideae</taxon>
        <taxon>50 kb inversion clade</taxon>
        <taxon>NPAAA clade</taxon>
        <taxon>Hologalegina</taxon>
        <taxon>IRL clade</taxon>
        <taxon>Trifolieae</taxon>
        <taxon>Trifolium</taxon>
    </lineage>
</organism>
<evidence type="ECO:0000313" key="2">
    <source>
        <dbReference type="EMBL" id="MCI08269.1"/>
    </source>
</evidence>
<dbReference type="Pfam" id="PF13456">
    <property type="entry name" value="RVT_3"/>
    <property type="match status" value="1"/>
</dbReference>
<dbReference type="PANTHER" id="PTHR47723">
    <property type="entry name" value="OS05G0353850 PROTEIN"/>
    <property type="match status" value="1"/>
</dbReference>
<dbReference type="InterPro" id="IPR053151">
    <property type="entry name" value="RNase_H-like"/>
</dbReference>
<evidence type="ECO:0000259" key="1">
    <source>
        <dbReference type="PROSITE" id="PS50879"/>
    </source>
</evidence>
<name>A0A392P9V2_9FABA</name>
<dbReference type="EMBL" id="LXQA010068403">
    <property type="protein sequence ID" value="MCI08269.1"/>
    <property type="molecule type" value="Genomic_DNA"/>
</dbReference>
<comment type="caution">
    <text evidence="2">The sequence shown here is derived from an EMBL/GenBank/DDBJ whole genome shotgun (WGS) entry which is preliminary data.</text>
</comment>
<dbReference type="InterPro" id="IPR044730">
    <property type="entry name" value="RNase_H-like_dom_plant"/>
</dbReference>
<dbReference type="PANTHER" id="PTHR47723:SF13">
    <property type="entry name" value="PUTATIVE-RELATED"/>
    <property type="match status" value="1"/>
</dbReference>
<dbReference type="Proteomes" id="UP000265520">
    <property type="component" value="Unassembled WGS sequence"/>
</dbReference>
<accession>A0A392P9V2</accession>
<dbReference type="SUPFAM" id="SSF53098">
    <property type="entry name" value="Ribonuclease H-like"/>
    <property type="match status" value="1"/>
</dbReference>
<sequence length="183" mass="19927">MNVNRIIVESQRGLVLIGWKPPPNGWVKLNSDGSCKDNGIAGCGGIIRGSDGEWLGGFAKCIGRCNAYLAELWGVFEGLKYVKRLGFRAVEVNVDSLMVANILNSNQEGSPMGRALVTKIRALTELDWEVVVRHSYCEANQSADALANLGCSLDVGICYYESCSTQVSHLLFADSMGIYLFLD</sequence>
<feature type="domain" description="RNase H type-1" evidence="1">
    <location>
        <begin position="23"/>
        <end position="152"/>
    </location>
</feature>
<protein>
    <submittedName>
        <fullName evidence="2">Putative non-LTR retroelement reverse transcriptase</fullName>
    </submittedName>
</protein>
<dbReference type="AlphaFoldDB" id="A0A392P9V2"/>
<proteinExistence type="predicted"/>
<reference evidence="2 3" key="1">
    <citation type="journal article" date="2018" name="Front. Plant Sci.">
        <title>Red Clover (Trifolium pratense) and Zigzag Clover (T. medium) - A Picture of Genomic Similarities and Differences.</title>
        <authorList>
            <person name="Dluhosova J."/>
            <person name="Istvanek J."/>
            <person name="Nedelnik J."/>
            <person name="Repkova J."/>
        </authorList>
    </citation>
    <scope>NUCLEOTIDE SEQUENCE [LARGE SCALE GENOMIC DNA]</scope>
    <source>
        <strain evidence="3">cv. 10/8</strain>
        <tissue evidence="2">Leaf</tissue>
    </source>
</reference>
<dbReference type="InterPro" id="IPR036397">
    <property type="entry name" value="RNaseH_sf"/>
</dbReference>
<dbReference type="Gene3D" id="3.30.420.10">
    <property type="entry name" value="Ribonuclease H-like superfamily/Ribonuclease H"/>
    <property type="match status" value="1"/>
</dbReference>
<dbReference type="InterPro" id="IPR012337">
    <property type="entry name" value="RNaseH-like_sf"/>
</dbReference>
<dbReference type="PROSITE" id="PS50879">
    <property type="entry name" value="RNASE_H_1"/>
    <property type="match status" value="1"/>
</dbReference>
<evidence type="ECO:0000313" key="3">
    <source>
        <dbReference type="Proteomes" id="UP000265520"/>
    </source>
</evidence>
<keyword evidence="2" id="KW-0808">Transferase</keyword>
<dbReference type="GO" id="GO:0003964">
    <property type="term" value="F:RNA-directed DNA polymerase activity"/>
    <property type="evidence" value="ECO:0007669"/>
    <property type="project" value="UniProtKB-KW"/>
</dbReference>
<keyword evidence="2" id="KW-0695">RNA-directed DNA polymerase</keyword>
<dbReference type="GO" id="GO:0003676">
    <property type="term" value="F:nucleic acid binding"/>
    <property type="evidence" value="ECO:0007669"/>
    <property type="project" value="InterPro"/>
</dbReference>
<dbReference type="CDD" id="cd06222">
    <property type="entry name" value="RNase_H_like"/>
    <property type="match status" value="1"/>
</dbReference>
<keyword evidence="2" id="KW-0548">Nucleotidyltransferase</keyword>
<dbReference type="GO" id="GO:0004523">
    <property type="term" value="F:RNA-DNA hybrid ribonuclease activity"/>
    <property type="evidence" value="ECO:0007669"/>
    <property type="project" value="InterPro"/>
</dbReference>